<dbReference type="EMBL" id="PFAN01000117">
    <property type="protein sequence ID" value="PIR94772.1"/>
    <property type="molecule type" value="Genomic_DNA"/>
</dbReference>
<dbReference type="InterPro" id="IPR042094">
    <property type="entry name" value="T2SS_GspF_sf"/>
</dbReference>
<evidence type="ECO:0000256" key="7">
    <source>
        <dbReference type="ARBA" id="ARBA00023136"/>
    </source>
</evidence>
<sequence length="386" mass="43027">MTMPKEENTTNYKESEKNNGSNINLTDVSSFKKVNRFFSRFQHISITEKIFFVQQLGIMTKAGISLAKALEILNKQTKNKRFQKIISHAYESVIKGETLAQGLRPYSVVFGEIFINMLEAGEKSGTLEEILKQIHLQMKKSHEFLSKTRGALAYPAVVLAVMLLIGTGVVIFVVPKFITIFEQVQMELPIMTKILIAVSGYINKHGIFVLILVVAAITALIKFSKTTTGKNTFHLVILKMPIMGPISQKINMAKFARAMSSLLKTDIKIADCFKISSGTINNVYYKKSLIEASEKVVKGEEINKILAQYPNLYSPSVVQMVAIGEESGELDTILTEIAEFYEEEVKQIMDTLPTIIEPVIIILLAVLIGGMAIAIIMPMYSLVNAF</sequence>
<evidence type="ECO:0000256" key="4">
    <source>
        <dbReference type="ARBA" id="ARBA00022519"/>
    </source>
</evidence>
<comment type="similarity">
    <text evidence="2">Belongs to the GSP F family.</text>
</comment>
<evidence type="ECO:0000256" key="6">
    <source>
        <dbReference type="ARBA" id="ARBA00022989"/>
    </source>
</evidence>
<dbReference type="Gene3D" id="1.20.81.30">
    <property type="entry name" value="Type II secretion system (T2SS), domain F"/>
    <property type="match status" value="2"/>
</dbReference>
<dbReference type="Pfam" id="PF00482">
    <property type="entry name" value="T2SSF"/>
    <property type="match status" value="2"/>
</dbReference>
<keyword evidence="5 8" id="KW-0812">Transmembrane</keyword>
<dbReference type="AlphaFoldDB" id="A0A2H0V6T6"/>
<organism evidence="10 11">
    <name type="scientific">Candidatus Falkowbacteria bacterium CG10_big_fil_rev_8_21_14_0_10_37_6</name>
    <dbReference type="NCBI Taxonomy" id="1974563"/>
    <lineage>
        <taxon>Bacteria</taxon>
        <taxon>Candidatus Falkowiibacteriota</taxon>
    </lineage>
</organism>
<feature type="transmembrane region" description="Helical" evidence="8">
    <location>
        <begin position="194"/>
        <end position="221"/>
    </location>
</feature>
<gene>
    <name evidence="10" type="ORF">COT95_02360</name>
</gene>
<evidence type="ECO:0000256" key="8">
    <source>
        <dbReference type="SAM" id="Phobius"/>
    </source>
</evidence>
<dbReference type="FunFam" id="1.20.81.30:FF:000001">
    <property type="entry name" value="Type II secretion system protein F"/>
    <property type="match status" value="1"/>
</dbReference>
<reference evidence="11" key="1">
    <citation type="submission" date="2017-09" db="EMBL/GenBank/DDBJ databases">
        <title>Depth-based differentiation of microbial function through sediment-hosted aquifers and enrichment of novel symbionts in the deep terrestrial subsurface.</title>
        <authorList>
            <person name="Probst A.J."/>
            <person name="Ladd B."/>
            <person name="Jarett J.K."/>
            <person name="Geller-Mcgrath D.E."/>
            <person name="Sieber C.M.K."/>
            <person name="Emerson J.B."/>
            <person name="Anantharaman K."/>
            <person name="Thomas B.C."/>
            <person name="Malmstrom R."/>
            <person name="Stieglmeier M."/>
            <person name="Klingl A."/>
            <person name="Woyke T."/>
            <person name="Ryan C.M."/>
            <person name="Banfield J.F."/>
        </authorList>
    </citation>
    <scope>NUCLEOTIDE SEQUENCE [LARGE SCALE GENOMIC DNA]</scope>
</reference>
<dbReference type="PRINTS" id="PR00812">
    <property type="entry name" value="BCTERIALGSPF"/>
</dbReference>
<comment type="caution">
    <text evidence="10">The sequence shown here is derived from an EMBL/GenBank/DDBJ whole genome shotgun (WGS) entry which is preliminary data.</text>
</comment>
<feature type="domain" description="Type II secretion system protein GspF" evidence="9">
    <location>
        <begin position="52"/>
        <end position="175"/>
    </location>
</feature>
<comment type="subcellular location">
    <subcellularLocation>
        <location evidence="1">Cell inner membrane</location>
        <topology evidence="1">Multi-pass membrane protein</topology>
    </subcellularLocation>
</comment>
<proteinExistence type="inferred from homology"/>
<evidence type="ECO:0000313" key="10">
    <source>
        <dbReference type="EMBL" id="PIR94772.1"/>
    </source>
</evidence>
<keyword evidence="3" id="KW-1003">Cell membrane</keyword>
<protein>
    <recommendedName>
        <fullName evidence="9">Type II secretion system protein GspF domain-containing protein</fullName>
    </recommendedName>
</protein>
<feature type="domain" description="Type II secretion system protein GspF" evidence="9">
    <location>
        <begin position="255"/>
        <end position="378"/>
    </location>
</feature>
<evidence type="ECO:0000256" key="1">
    <source>
        <dbReference type="ARBA" id="ARBA00004429"/>
    </source>
</evidence>
<dbReference type="Proteomes" id="UP000228614">
    <property type="component" value="Unassembled WGS sequence"/>
</dbReference>
<evidence type="ECO:0000313" key="11">
    <source>
        <dbReference type="Proteomes" id="UP000228614"/>
    </source>
</evidence>
<evidence type="ECO:0000259" key="9">
    <source>
        <dbReference type="Pfam" id="PF00482"/>
    </source>
</evidence>
<dbReference type="InterPro" id="IPR003004">
    <property type="entry name" value="GspF/PilC"/>
</dbReference>
<feature type="transmembrane region" description="Helical" evidence="8">
    <location>
        <begin position="359"/>
        <end position="380"/>
    </location>
</feature>
<dbReference type="GO" id="GO:0005886">
    <property type="term" value="C:plasma membrane"/>
    <property type="evidence" value="ECO:0007669"/>
    <property type="project" value="UniProtKB-SubCell"/>
</dbReference>
<evidence type="ECO:0000256" key="2">
    <source>
        <dbReference type="ARBA" id="ARBA00005745"/>
    </source>
</evidence>
<dbReference type="PANTHER" id="PTHR30012">
    <property type="entry name" value="GENERAL SECRETION PATHWAY PROTEIN"/>
    <property type="match status" value="1"/>
</dbReference>
<accession>A0A2H0V6T6</accession>
<evidence type="ECO:0000256" key="3">
    <source>
        <dbReference type="ARBA" id="ARBA00022475"/>
    </source>
</evidence>
<keyword evidence="7 8" id="KW-0472">Membrane</keyword>
<evidence type="ECO:0000256" key="5">
    <source>
        <dbReference type="ARBA" id="ARBA00022692"/>
    </source>
</evidence>
<keyword evidence="6 8" id="KW-1133">Transmembrane helix</keyword>
<keyword evidence="4" id="KW-0997">Cell inner membrane</keyword>
<dbReference type="PANTHER" id="PTHR30012:SF0">
    <property type="entry name" value="TYPE II SECRETION SYSTEM PROTEIN F-RELATED"/>
    <property type="match status" value="1"/>
</dbReference>
<name>A0A2H0V6T6_9BACT</name>
<dbReference type="InterPro" id="IPR018076">
    <property type="entry name" value="T2SS_GspF_dom"/>
</dbReference>
<feature type="transmembrane region" description="Helical" evidence="8">
    <location>
        <begin position="151"/>
        <end position="174"/>
    </location>
</feature>